<dbReference type="CDD" id="cd19081">
    <property type="entry name" value="AKR_AKR9C1"/>
    <property type="match status" value="1"/>
</dbReference>
<dbReference type="SUPFAM" id="SSF51430">
    <property type="entry name" value="NAD(P)-linked oxidoreductase"/>
    <property type="match status" value="1"/>
</dbReference>
<dbReference type="Pfam" id="PF00248">
    <property type="entry name" value="Aldo_ket_red"/>
    <property type="match status" value="1"/>
</dbReference>
<dbReference type="InterPro" id="IPR020471">
    <property type="entry name" value="AKR"/>
</dbReference>
<dbReference type="GO" id="GO:0016491">
    <property type="term" value="F:oxidoreductase activity"/>
    <property type="evidence" value="ECO:0007669"/>
    <property type="project" value="UniProtKB-KW"/>
</dbReference>
<dbReference type="KEGG" id="spun:BFF78_22495"/>
<reference evidence="4" key="1">
    <citation type="submission" date="2016-09" db="EMBL/GenBank/DDBJ databases">
        <title>Streptomyces puniciscabiei strain:TW1S1 Genome sequencing and assembly.</title>
        <authorList>
            <person name="Kim M.-K."/>
            <person name="Kim S.B."/>
        </authorList>
    </citation>
    <scope>NUCLEOTIDE SEQUENCE [LARGE SCALE GENOMIC DNA]</scope>
    <source>
        <strain evidence="4">TW1S1</strain>
    </source>
</reference>
<dbReference type="GO" id="GO:0005829">
    <property type="term" value="C:cytosol"/>
    <property type="evidence" value="ECO:0007669"/>
    <property type="project" value="TreeGrafter"/>
</dbReference>
<evidence type="ECO:0000313" key="4">
    <source>
        <dbReference type="Proteomes" id="UP000094960"/>
    </source>
</evidence>
<dbReference type="PRINTS" id="PR00069">
    <property type="entry name" value="ALDKETRDTASE"/>
</dbReference>
<dbReference type="PANTHER" id="PTHR43364">
    <property type="entry name" value="NADH-SPECIFIC METHYLGLYOXAL REDUCTASE-RELATED"/>
    <property type="match status" value="1"/>
</dbReference>
<dbReference type="InterPro" id="IPR023210">
    <property type="entry name" value="NADP_OxRdtase_dom"/>
</dbReference>
<evidence type="ECO:0000256" key="1">
    <source>
        <dbReference type="ARBA" id="ARBA00023002"/>
    </source>
</evidence>
<gene>
    <name evidence="3" type="ORF">BFF78_22495</name>
</gene>
<dbReference type="AlphaFoldDB" id="A0A1D7YCW7"/>
<evidence type="ECO:0000313" key="3">
    <source>
        <dbReference type="EMBL" id="AOR33463.1"/>
    </source>
</evidence>
<dbReference type="InterPro" id="IPR050523">
    <property type="entry name" value="AKR_Detox_Biosynth"/>
</dbReference>
<dbReference type="EMBL" id="CP017248">
    <property type="protein sequence ID" value="AOR33463.1"/>
    <property type="molecule type" value="Genomic_DNA"/>
</dbReference>
<dbReference type="RefSeq" id="WP_069780034.1">
    <property type="nucleotide sequence ID" value="NZ_CP017248.1"/>
</dbReference>
<dbReference type="PANTHER" id="PTHR43364:SF6">
    <property type="entry name" value="OXIDOREDUCTASE-RELATED"/>
    <property type="match status" value="1"/>
</dbReference>
<keyword evidence="4" id="KW-1185">Reference proteome</keyword>
<organism evidence="3 4">
    <name type="scientific">Streptomyces fodineus</name>
    <dbReference type="NCBI Taxonomy" id="1904616"/>
    <lineage>
        <taxon>Bacteria</taxon>
        <taxon>Bacillati</taxon>
        <taxon>Actinomycetota</taxon>
        <taxon>Actinomycetes</taxon>
        <taxon>Kitasatosporales</taxon>
        <taxon>Streptomycetaceae</taxon>
        <taxon>Streptomyces</taxon>
    </lineage>
</organism>
<dbReference type="InterPro" id="IPR036812">
    <property type="entry name" value="NAD(P)_OxRdtase_dom_sf"/>
</dbReference>
<proteinExistence type="predicted"/>
<feature type="domain" description="NADP-dependent oxidoreductase" evidence="2">
    <location>
        <begin position="17"/>
        <end position="312"/>
    </location>
</feature>
<sequence length="314" mass="33278">MTSLRTLGSSGLEVFPLSLGGNVFGWTADEETSFAVLDAYAAAGGNFIDTADSYTAWIEGNKGGESETIIGRWVASRGNRADVVIATKVSQHPEYQGLSAANIKAAADASLRRLDTDYIDLYYTHFDQPEIPVEEIIGALDELVKAGKVRHIAASNISAERLKASLDFSDREGLARYVALQPHYNLVSRDTYEGPLQDLAAKEGLSAVPYFSLAAGFLTGKYRPGVKVDSARAGRAAQYADSEHGQKVLVALDEIAAAHEAPVATVALAWLAAQPTVTAPIASARTLDQLPALLGAADLKLTEAEVAKLTEASA</sequence>
<dbReference type="Gene3D" id="3.20.20.100">
    <property type="entry name" value="NADP-dependent oxidoreductase domain"/>
    <property type="match status" value="1"/>
</dbReference>
<dbReference type="FunFam" id="3.20.20.100:FF:000004">
    <property type="entry name" value="Oxidoreductase, aldo/keto reductase"/>
    <property type="match status" value="1"/>
</dbReference>
<name>A0A1D7YCW7_9ACTN</name>
<keyword evidence="1" id="KW-0560">Oxidoreductase</keyword>
<evidence type="ECO:0000259" key="2">
    <source>
        <dbReference type="Pfam" id="PF00248"/>
    </source>
</evidence>
<protein>
    <submittedName>
        <fullName evidence="3">Alcohol dehydrogenase</fullName>
    </submittedName>
</protein>
<accession>A0A1D7YCW7</accession>
<dbReference type="Proteomes" id="UP000094960">
    <property type="component" value="Chromosome"/>
</dbReference>